<gene>
    <name evidence="15" type="ORF">Q75_16665</name>
</gene>
<evidence type="ECO:0000256" key="13">
    <source>
        <dbReference type="SAM" id="Phobius"/>
    </source>
</evidence>
<keyword evidence="16" id="KW-1185">Reference proteome</keyword>
<feature type="transmembrane region" description="Helical" evidence="13">
    <location>
        <begin position="12"/>
        <end position="35"/>
    </location>
</feature>
<dbReference type="CDD" id="cd06158">
    <property type="entry name" value="S2P-M50_like_1"/>
    <property type="match status" value="1"/>
</dbReference>
<evidence type="ECO:0000256" key="2">
    <source>
        <dbReference type="ARBA" id="ARBA00004651"/>
    </source>
</evidence>
<feature type="transmembrane region" description="Helical" evidence="13">
    <location>
        <begin position="55"/>
        <end position="72"/>
    </location>
</feature>
<dbReference type="InterPro" id="IPR008915">
    <property type="entry name" value="Peptidase_M50"/>
</dbReference>
<sequence>MSIFSGDFLANLPFLVIALVIGFTVHEYAHAYVAYKFGDSTAAKQGRLTLNPASHLDPIGTILILIAGFGWARPVPVNRFNLRRPRLHSILVSVAGPLSNFVVAFIATPFAILFMYFLGDSAVTTFFAQLFQTIVYLNVLLFVFNLIPLPPLDGYRIIEDLVSPDIRAKMSQYEIYGPIIFIVLIVTPIGDYTIWPFLQGGIRTISVAFYTFYDSIFLLFL</sequence>
<protein>
    <submittedName>
        <fullName evidence="15">Zinc metalloprotease</fullName>
    </submittedName>
</protein>
<evidence type="ECO:0000256" key="3">
    <source>
        <dbReference type="ARBA" id="ARBA00007931"/>
    </source>
</evidence>
<dbReference type="GO" id="GO:0008237">
    <property type="term" value="F:metallopeptidase activity"/>
    <property type="evidence" value="ECO:0007669"/>
    <property type="project" value="UniProtKB-KW"/>
</dbReference>
<feature type="transmembrane region" description="Helical" evidence="13">
    <location>
        <begin position="201"/>
        <end position="220"/>
    </location>
</feature>
<dbReference type="RefSeq" id="WP_010175711.1">
    <property type="nucleotide sequence ID" value="NZ_LDYG01000055.1"/>
</dbReference>
<evidence type="ECO:0000256" key="1">
    <source>
        <dbReference type="ARBA" id="ARBA00001947"/>
    </source>
</evidence>
<comment type="subcellular location">
    <subcellularLocation>
        <location evidence="2">Cell membrane</location>
        <topology evidence="2">Multi-pass membrane protein</topology>
    </subcellularLocation>
</comment>
<dbReference type="InterPro" id="IPR052348">
    <property type="entry name" value="Metallopeptidase_M50B"/>
</dbReference>
<name>A0A147K456_9BACI</name>
<keyword evidence="5 15" id="KW-0645">Protease</keyword>
<evidence type="ECO:0000256" key="6">
    <source>
        <dbReference type="ARBA" id="ARBA00022692"/>
    </source>
</evidence>
<evidence type="ECO:0000256" key="9">
    <source>
        <dbReference type="ARBA" id="ARBA00022833"/>
    </source>
</evidence>
<proteinExistence type="inferred from homology"/>
<comment type="caution">
    <text evidence="15">The sequence shown here is derived from an EMBL/GenBank/DDBJ whole genome shotgun (WGS) entry which is preliminary data.</text>
</comment>
<evidence type="ECO:0000256" key="8">
    <source>
        <dbReference type="ARBA" id="ARBA00022801"/>
    </source>
</evidence>
<keyword evidence="4" id="KW-1003">Cell membrane</keyword>
<feature type="transmembrane region" description="Helical" evidence="13">
    <location>
        <begin position="92"/>
        <end position="118"/>
    </location>
</feature>
<evidence type="ECO:0000259" key="14">
    <source>
        <dbReference type="Pfam" id="PF02163"/>
    </source>
</evidence>
<dbReference type="PANTHER" id="PTHR35864:SF1">
    <property type="entry name" value="ZINC METALLOPROTEASE YWHC-RELATED"/>
    <property type="match status" value="1"/>
</dbReference>
<dbReference type="AlphaFoldDB" id="A0A147K456"/>
<feature type="transmembrane region" description="Helical" evidence="13">
    <location>
        <begin position="130"/>
        <end position="152"/>
    </location>
</feature>
<accession>A0A147K456</accession>
<evidence type="ECO:0000256" key="12">
    <source>
        <dbReference type="ARBA" id="ARBA00023136"/>
    </source>
</evidence>
<dbReference type="Proteomes" id="UP000074108">
    <property type="component" value="Unassembled WGS sequence"/>
</dbReference>
<dbReference type="OrthoDB" id="9800627at2"/>
<dbReference type="PATRIC" id="fig|1150625.3.peg.3500"/>
<dbReference type="EMBL" id="LDYG01000055">
    <property type="protein sequence ID" value="KUP04082.1"/>
    <property type="molecule type" value="Genomic_DNA"/>
</dbReference>
<evidence type="ECO:0000256" key="10">
    <source>
        <dbReference type="ARBA" id="ARBA00022989"/>
    </source>
</evidence>
<evidence type="ECO:0000256" key="4">
    <source>
        <dbReference type="ARBA" id="ARBA00022475"/>
    </source>
</evidence>
<dbReference type="InterPro" id="IPR044537">
    <property type="entry name" value="Rip2-like"/>
</dbReference>
<dbReference type="PANTHER" id="PTHR35864">
    <property type="entry name" value="ZINC METALLOPROTEASE MJ0611-RELATED"/>
    <property type="match status" value="1"/>
</dbReference>
<keyword evidence="11 15" id="KW-0482">Metalloprotease</keyword>
<organism evidence="15 16">
    <name type="scientific">Bacillus coahuilensis p1.1.43</name>
    <dbReference type="NCBI Taxonomy" id="1150625"/>
    <lineage>
        <taxon>Bacteria</taxon>
        <taxon>Bacillati</taxon>
        <taxon>Bacillota</taxon>
        <taxon>Bacilli</taxon>
        <taxon>Bacillales</taxon>
        <taxon>Bacillaceae</taxon>
        <taxon>Bacillus</taxon>
    </lineage>
</organism>
<feature type="transmembrane region" description="Helical" evidence="13">
    <location>
        <begin position="173"/>
        <end position="195"/>
    </location>
</feature>
<dbReference type="GO" id="GO:0046872">
    <property type="term" value="F:metal ion binding"/>
    <property type="evidence" value="ECO:0007669"/>
    <property type="project" value="UniProtKB-KW"/>
</dbReference>
<keyword evidence="6 13" id="KW-0812">Transmembrane</keyword>
<dbReference type="Pfam" id="PF02163">
    <property type="entry name" value="Peptidase_M50"/>
    <property type="match status" value="1"/>
</dbReference>
<evidence type="ECO:0000256" key="7">
    <source>
        <dbReference type="ARBA" id="ARBA00022723"/>
    </source>
</evidence>
<evidence type="ECO:0000256" key="11">
    <source>
        <dbReference type="ARBA" id="ARBA00023049"/>
    </source>
</evidence>
<keyword evidence="12 13" id="KW-0472">Membrane</keyword>
<dbReference type="GO" id="GO:0005886">
    <property type="term" value="C:plasma membrane"/>
    <property type="evidence" value="ECO:0007669"/>
    <property type="project" value="UniProtKB-SubCell"/>
</dbReference>
<reference evidence="15 16" key="1">
    <citation type="journal article" date="2016" name="Front. Microbiol.">
        <title>Microevolution Analysis of Bacillus coahuilensis Unveils Differences in Phosphorus Acquisition Strategies and Their Regulation.</title>
        <authorList>
            <person name="Gomez-Lunar Z."/>
            <person name="Hernandez-Gonzalez I."/>
            <person name="Rodriguez-Torres M.D."/>
            <person name="Souza V."/>
            <person name="Olmedo-Alvarez G."/>
        </authorList>
    </citation>
    <scope>NUCLEOTIDE SEQUENCE [LARGE SCALE GENOMIC DNA]</scope>
    <source>
        <strain evidence="16">p1.1.43</strain>
    </source>
</reference>
<keyword evidence="9" id="KW-0862">Zinc</keyword>
<dbReference type="STRING" id="1150625.Q75_16665"/>
<comment type="similarity">
    <text evidence="3">Belongs to the peptidase M50B family.</text>
</comment>
<feature type="domain" description="Peptidase M50" evidence="14">
    <location>
        <begin position="114"/>
        <end position="164"/>
    </location>
</feature>
<evidence type="ECO:0000313" key="16">
    <source>
        <dbReference type="Proteomes" id="UP000074108"/>
    </source>
</evidence>
<comment type="cofactor">
    <cofactor evidence="1">
        <name>Zn(2+)</name>
        <dbReference type="ChEBI" id="CHEBI:29105"/>
    </cofactor>
</comment>
<evidence type="ECO:0000256" key="5">
    <source>
        <dbReference type="ARBA" id="ARBA00022670"/>
    </source>
</evidence>
<keyword evidence="8" id="KW-0378">Hydrolase</keyword>
<keyword evidence="10 13" id="KW-1133">Transmembrane helix</keyword>
<keyword evidence="7" id="KW-0479">Metal-binding</keyword>
<evidence type="ECO:0000313" key="15">
    <source>
        <dbReference type="EMBL" id="KUP04082.1"/>
    </source>
</evidence>
<dbReference type="GO" id="GO:0006508">
    <property type="term" value="P:proteolysis"/>
    <property type="evidence" value="ECO:0007669"/>
    <property type="project" value="UniProtKB-KW"/>
</dbReference>